<dbReference type="Pfam" id="PF13369">
    <property type="entry name" value="Transglut_core2"/>
    <property type="match status" value="1"/>
</dbReference>
<reference evidence="2" key="1">
    <citation type="submission" date="2022-03" db="EMBL/GenBank/DDBJ databases">
        <authorList>
            <person name="Tunstrom K."/>
        </authorList>
    </citation>
    <scope>NUCLEOTIDE SEQUENCE</scope>
</reference>
<dbReference type="SMART" id="SM00256">
    <property type="entry name" value="FBOX"/>
    <property type="match status" value="1"/>
</dbReference>
<dbReference type="Pfam" id="PF12937">
    <property type="entry name" value="F-box-like"/>
    <property type="match status" value="1"/>
</dbReference>
<proteinExistence type="predicted"/>
<dbReference type="Proteomes" id="UP001153954">
    <property type="component" value="Unassembled WGS sequence"/>
</dbReference>
<dbReference type="InterPro" id="IPR036047">
    <property type="entry name" value="F-box-like_dom_sf"/>
</dbReference>
<dbReference type="SUPFAM" id="SSF81383">
    <property type="entry name" value="F-box domain"/>
    <property type="match status" value="1"/>
</dbReference>
<dbReference type="Gene3D" id="2.30.30.390">
    <property type="entry name" value="Hemimethylated DNA-binding domain"/>
    <property type="match status" value="1"/>
</dbReference>
<comment type="caution">
    <text evidence="2">The sequence shown here is derived from an EMBL/GenBank/DDBJ whole genome shotgun (WGS) entry which is preliminary data.</text>
</comment>
<dbReference type="PANTHER" id="PTHR31350:SF21">
    <property type="entry name" value="F-BOX ONLY PROTEIN 21"/>
    <property type="match status" value="1"/>
</dbReference>
<dbReference type="InterPro" id="IPR036623">
    <property type="entry name" value="Hemimethylated_DNA-bd_sf"/>
</dbReference>
<dbReference type="EMBL" id="CAKOGL010000013">
    <property type="protein sequence ID" value="CAH2093782.1"/>
    <property type="molecule type" value="Genomic_DNA"/>
</dbReference>
<protein>
    <recommendedName>
        <fullName evidence="1">F-box domain-containing protein</fullName>
    </recommendedName>
</protein>
<dbReference type="SUPFAM" id="SSF141255">
    <property type="entry name" value="YccV-like"/>
    <property type="match status" value="1"/>
</dbReference>
<evidence type="ECO:0000313" key="3">
    <source>
        <dbReference type="Proteomes" id="UP001153954"/>
    </source>
</evidence>
<sequence length="552" mass="65331">MEGSSNTTITCLPDEIISLILKNNEPQEIIRFSVTCKQFYENVINNDYLWKIKYSEIVPKEIVKVVEEHCNSNWLKELIQYYKLKRKNYIELVSMSPKYYWRINEVSLEDLRMFFSFATETNLSFFYTIYILQNIVKKGNDYLDNFTIKRPLYTLTVVYYAKIVLRHLIQTYLAIKWVELHMRQKLTPEVVITFFLQWVDPTCIYSDEEVENKIQTLVTKVKGFLRNVYSKKNREKDIEKYSDKQILLALSHIIYKSENFCISPSTKVNTLNISKVIDESNGNTITYAVIYQAVAKRLGVKCELIAFPNHLFLEWQDTDEPNKPLYTVDLNTGDIKPKRQCPFSQSANSRYEYFPDSLLQYVYSSYMKSKGAIRDCKTQNAIHLLDFLETRQINHNPYKNFLPYLVEHINPAITTSLNMKYVQVQKHRSSVKYAVGMICYHKIYNYMCIVRGWEFNGAHLRIPIDDNLYFGREQPFYRVIAGDQSERFVAQENLMAVTTPFRIHRLEDHIAREFTHFNGFSYVPNSEKIIEYPNEQQVTEVFRRRFVNVAIP</sequence>
<evidence type="ECO:0000313" key="2">
    <source>
        <dbReference type="EMBL" id="CAH2093782.1"/>
    </source>
</evidence>
<evidence type="ECO:0000259" key="1">
    <source>
        <dbReference type="PROSITE" id="PS50181"/>
    </source>
</evidence>
<dbReference type="AlphaFoldDB" id="A0AAU9U6P4"/>
<dbReference type="SMART" id="SM00992">
    <property type="entry name" value="YccV-like"/>
    <property type="match status" value="1"/>
</dbReference>
<organism evidence="2 3">
    <name type="scientific">Euphydryas editha</name>
    <name type="common">Edith's checkerspot</name>
    <dbReference type="NCBI Taxonomy" id="104508"/>
    <lineage>
        <taxon>Eukaryota</taxon>
        <taxon>Metazoa</taxon>
        <taxon>Ecdysozoa</taxon>
        <taxon>Arthropoda</taxon>
        <taxon>Hexapoda</taxon>
        <taxon>Insecta</taxon>
        <taxon>Pterygota</taxon>
        <taxon>Neoptera</taxon>
        <taxon>Endopterygota</taxon>
        <taxon>Lepidoptera</taxon>
        <taxon>Glossata</taxon>
        <taxon>Ditrysia</taxon>
        <taxon>Papilionoidea</taxon>
        <taxon>Nymphalidae</taxon>
        <taxon>Nymphalinae</taxon>
        <taxon>Euphydryas</taxon>
    </lineage>
</organism>
<keyword evidence="3" id="KW-1185">Reference proteome</keyword>
<feature type="domain" description="F-box" evidence="1">
    <location>
        <begin position="6"/>
        <end position="53"/>
    </location>
</feature>
<name>A0AAU9U6P4_EUPED</name>
<dbReference type="InterPro" id="IPR032698">
    <property type="entry name" value="SirB1_N"/>
</dbReference>
<accession>A0AAU9U6P4</accession>
<dbReference type="PANTHER" id="PTHR31350">
    <property type="entry name" value="SI:DKEY-261L7.2"/>
    <property type="match status" value="1"/>
</dbReference>
<dbReference type="InterPro" id="IPR001810">
    <property type="entry name" value="F-box_dom"/>
</dbReference>
<dbReference type="Pfam" id="PF08755">
    <property type="entry name" value="YccV-like"/>
    <property type="match status" value="1"/>
</dbReference>
<gene>
    <name evidence="2" type="ORF">EEDITHA_LOCUS9413</name>
</gene>
<dbReference type="InterPro" id="IPR011722">
    <property type="entry name" value="Hemimethylated_DNA-bd_dom"/>
</dbReference>
<dbReference type="PROSITE" id="PS50181">
    <property type="entry name" value="FBOX"/>
    <property type="match status" value="1"/>
</dbReference>
<dbReference type="Gene3D" id="1.20.1280.50">
    <property type="match status" value="1"/>
</dbReference>
<dbReference type="GO" id="GO:0003677">
    <property type="term" value="F:DNA binding"/>
    <property type="evidence" value="ECO:0007669"/>
    <property type="project" value="InterPro"/>
</dbReference>